<dbReference type="OrthoDB" id="77368at2759"/>
<organism evidence="7">
    <name type="scientific">Hydatigena taeniaeformis</name>
    <name type="common">Feline tapeworm</name>
    <name type="synonym">Taenia taeniaeformis</name>
    <dbReference type="NCBI Taxonomy" id="6205"/>
    <lineage>
        <taxon>Eukaryota</taxon>
        <taxon>Metazoa</taxon>
        <taxon>Spiralia</taxon>
        <taxon>Lophotrochozoa</taxon>
        <taxon>Platyhelminthes</taxon>
        <taxon>Cestoda</taxon>
        <taxon>Eucestoda</taxon>
        <taxon>Cyclophyllidea</taxon>
        <taxon>Taeniidae</taxon>
        <taxon>Hydatigera</taxon>
    </lineage>
</organism>
<evidence type="ECO:0000256" key="2">
    <source>
        <dbReference type="ARBA" id="ARBA00008164"/>
    </source>
</evidence>
<evidence type="ECO:0000256" key="1">
    <source>
        <dbReference type="ARBA" id="ARBA00004167"/>
    </source>
</evidence>
<dbReference type="Proteomes" id="UP000274429">
    <property type="component" value="Unassembled WGS sequence"/>
</dbReference>
<dbReference type="GO" id="GO:0031625">
    <property type="term" value="F:ubiquitin protein ligase binding"/>
    <property type="evidence" value="ECO:0007669"/>
    <property type="project" value="InterPro"/>
</dbReference>
<dbReference type="GO" id="GO:0032933">
    <property type="term" value="P:SREBP signaling pathway"/>
    <property type="evidence" value="ECO:0007669"/>
    <property type="project" value="TreeGrafter"/>
</dbReference>
<name>A0A0R3X837_HYDTA</name>
<evidence type="ECO:0000313" key="6">
    <source>
        <dbReference type="Proteomes" id="UP000274429"/>
    </source>
</evidence>
<evidence type="ECO:0000313" key="5">
    <source>
        <dbReference type="EMBL" id="VDM34591.1"/>
    </source>
</evidence>
<dbReference type="EMBL" id="UYWX01020986">
    <property type="protein sequence ID" value="VDM34591.1"/>
    <property type="molecule type" value="Genomic_DNA"/>
</dbReference>
<dbReference type="WBParaSite" id="TTAC_0000971201-mRNA-1">
    <property type="protein sequence ID" value="TTAC_0000971201-mRNA-1"/>
    <property type="gene ID" value="TTAC_0000971201"/>
</dbReference>
<accession>A0A0R3X837</accession>
<comment type="similarity">
    <text evidence="2">Belongs to the band 7/mec-2 family.</text>
</comment>
<keyword evidence="3" id="KW-0472">Membrane</keyword>
<reference evidence="7" key="1">
    <citation type="submission" date="2017-02" db="UniProtKB">
        <authorList>
            <consortium name="WormBaseParasite"/>
        </authorList>
    </citation>
    <scope>IDENTIFICATION</scope>
</reference>
<dbReference type="InterPro" id="IPR033294">
    <property type="entry name" value="Erlin1/2"/>
</dbReference>
<comment type="subcellular location">
    <subcellularLocation>
        <location evidence="1">Membrane</location>
        <topology evidence="1">Single-pass membrane protein</topology>
    </subcellularLocation>
</comment>
<evidence type="ECO:0000256" key="3">
    <source>
        <dbReference type="ARBA" id="ARBA00023136"/>
    </source>
</evidence>
<gene>
    <name evidence="5" type="ORF">TTAC_LOCUS9697</name>
</gene>
<dbReference type="AlphaFoldDB" id="A0A0R3X837"/>
<keyword evidence="6" id="KW-1185">Reference proteome</keyword>
<dbReference type="GO" id="GO:0005789">
    <property type="term" value="C:endoplasmic reticulum membrane"/>
    <property type="evidence" value="ECO:0007669"/>
    <property type="project" value="TreeGrafter"/>
</dbReference>
<proteinExistence type="inferred from homology"/>
<protein>
    <submittedName>
        <fullName evidence="7">Band_7_C domain-containing protein</fullName>
    </submittedName>
</protein>
<sequence>MRLSAKENEQAIAAIEDGIRASRARADADADFYRASRQAEADTLRLTPRYLELERYRAMASNAKVYFTSLGGQNPFLPSSTNNVPPTESSSDLLSTVLDNVNNLKSVGGGVLAHLLNSALSTDEENGSGRTNASGQMDEEEP</sequence>
<dbReference type="STRING" id="6205.A0A0R3X837"/>
<evidence type="ECO:0000256" key="4">
    <source>
        <dbReference type="SAM" id="MobiDB-lite"/>
    </source>
</evidence>
<evidence type="ECO:0000313" key="7">
    <source>
        <dbReference type="WBParaSite" id="TTAC_0000971201-mRNA-1"/>
    </source>
</evidence>
<feature type="region of interest" description="Disordered" evidence="4">
    <location>
        <begin position="122"/>
        <end position="142"/>
    </location>
</feature>
<dbReference type="PANTHER" id="PTHR15351:SF3">
    <property type="entry name" value="ERLIN"/>
    <property type="match status" value="1"/>
</dbReference>
<dbReference type="PANTHER" id="PTHR15351">
    <property type="entry name" value="ERLIN (ER LIPID RAFT ASSOCIATED PROTEIN) HOMOLOG"/>
    <property type="match status" value="1"/>
</dbReference>
<reference evidence="5 6" key="2">
    <citation type="submission" date="2018-11" db="EMBL/GenBank/DDBJ databases">
        <authorList>
            <consortium name="Pathogen Informatics"/>
        </authorList>
    </citation>
    <scope>NUCLEOTIDE SEQUENCE [LARGE SCALE GENOMIC DNA]</scope>
</reference>
<dbReference type="GO" id="GO:0015485">
    <property type="term" value="F:cholesterol binding"/>
    <property type="evidence" value="ECO:0007669"/>
    <property type="project" value="TreeGrafter"/>
</dbReference>